<name>A0A0U3D129_9BURK</name>
<proteinExistence type="predicted"/>
<evidence type="ECO:0000313" key="1">
    <source>
        <dbReference type="EMBL" id="ALV07318.1"/>
    </source>
</evidence>
<dbReference type="AlphaFoldDB" id="A0A0U3D129"/>
<gene>
    <name evidence="1" type="ORF">RD2015_2854</name>
</gene>
<dbReference type="KEGG" id="rdp:RD2015_2854"/>
<organism evidence="1 2">
    <name type="scientific">Roseateles depolymerans</name>
    <dbReference type="NCBI Taxonomy" id="76731"/>
    <lineage>
        <taxon>Bacteria</taxon>
        <taxon>Pseudomonadati</taxon>
        <taxon>Pseudomonadota</taxon>
        <taxon>Betaproteobacteria</taxon>
        <taxon>Burkholderiales</taxon>
        <taxon>Sphaerotilaceae</taxon>
        <taxon>Roseateles</taxon>
    </lineage>
</organism>
<dbReference type="EMBL" id="CP013729">
    <property type="protein sequence ID" value="ALV07318.1"/>
    <property type="molecule type" value="Genomic_DNA"/>
</dbReference>
<keyword evidence="2" id="KW-1185">Reference proteome</keyword>
<dbReference type="Proteomes" id="UP000060699">
    <property type="component" value="Chromosome"/>
</dbReference>
<reference evidence="1 2" key="1">
    <citation type="submission" date="2015-12" db="EMBL/GenBank/DDBJ databases">
        <title>Complete genome of Roseateles depolymerans KCTC 42856.</title>
        <authorList>
            <person name="Kim K.M."/>
        </authorList>
    </citation>
    <scope>NUCLEOTIDE SEQUENCE [LARGE SCALE GENOMIC DNA]</scope>
    <source>
        <strain evidence="1 2">KCTC 42856</strain>
    </source>
</reference>
<evidence type="ECO:0000313" key="2">
    <source>
        <dbReference type="Proteomes" id="UP000060699"/>
    </source>
</evidence>
<dbReference type="STRING" id="76731.RD2015_2854"/>
<sequence length="82" mass="9178">MATRNAIELMEQQGVNALHLLLRHVNCDSGDIDLRDKRLNDEAVASGMDRIFSAYKLLSGDKLWVITDADRSSTTILLPSDY</sequence>
<accession>A0A0U3D129</accession>
<dbReference type="RefSeq" id="WP_198164783.1">
    <property type="nucleotide sequence ID" value="NZ_CP013729.1"/>
</dbReference>
<protein>
    <submittedName>
        <fullName evidence="1">Putative type I restriction-modification system</fullName>
    </submittedName>
</protein>